<protein>
    <submittedName>
        <fullName evidence="1">Uncharacterized protein</fullName>
    </submittedName>
</protein>
<comment type="caution">
    <text evidence="1">The sequence shown here is derived from an EMBL/GenBank/DDBJ whole genome shotgun (WGS) entry which is preliminary data.</text>
</comment>
<dbReference type="EMBL" id="SOFG01000004">
    <property type="protein sequence ID" value="TFB90415.1"/>
    <property type="molecule type" value="Genomic_DNA"/>
</dbReference>
<evidence type="ECO:0000313" key="1">
    <source>
        <dbReference type="EMBL" id="TFB90415.1"/>
    </source>
</evidence>
<proteinExistence type="predicted"/>
<gene>
    <name evidence="1" type="ORF">E3O44_02020</name>
</gene>
<dbReference type="Proteomes" id="UP000297608">
    <property type="component" value="Unassembled WGS sequence"/>
</dbReference>
<keyword evidence="2" id="KW-1185">Reference proteome</keyword>
<sequence length="225" mass="23536">MNSHTVTPGIRFGRRATDVSAAVTADLTARPLAHSVPRRGVPASRYLPAQDWDRLLVADAAGLPTLYLAAAAGAGELWLTEPSTGRVVALGNRHLRGLGIWSFWLRNVDKRTIVAREGLLQPGSVVRLVREQAGGPGPRPIAVHAATGRPVGHVSPRIAAGLASLLDDGAGLLAVTLASDPPSFSDRPGLVKAIACSPDVLGHLFRRLPQGPPVPSLARDTVLVA</sequence>
<dbReference type="RefSeq" id="WP_134532025.1">
    <property type="nucleotide sequence ID" value="NZ_SOFG01000004.1"/>
</dbReference>
<name>A0ABY2III1_9MICO</name>
<organism evidence="1 2">
    <name type="scientific">Cryobacterium algoricola</name>
    <dbReference type="NCBI Taxonomy" id="1259183"/>
    <lineage>
        <taxon>Bacteria</taxon>
        <taxon>Bacillati</taxon>
        <taxon>Actinomycetota</taxon>
        <taxon>Actinomycetes</taxon>
        <taxon>Micrococcales</taxon>
        <taxon>Microbacteriaceae</taxon>
        <taxon>Cryobacterium</taxon>
    </lineage>
</organism>
<evidence type="ECO:0000313" key="2">
    <source>
        <dbReference type="Proteomes" id="UP000297608"/>
    </source>
</evidence>
<reference evidence="1 2" key="1">
    <citation type="submission" date="2019-03" db="EMBL/GenBank/DDBJ databases">
        <title>Genomics of glacier-inhabiting Cryobacterium strains.</title>
        <authorList>
            <person name="Liu Q."/>
            <person name="Xin Y.-H."/>
        </authorList>
    </citation>
    <scope>NUCLEOTIDE SEQUENCE [LARGE SCALE GENOMIC DNA]</scope>
    <source>
        <strain evidence="1 2">MDB2-B</strain>
    </source>
</reference>
<accession>A0ABY2III1</accession>